<dbReference type="EnsemblPlants" id="ORGLA05G0152500.1">
    <property type="protein sequence ID" value="ORGLA05G0152500.1"/>
    <property type="gene ID" value="ORGLA05G0152500"/>
</dbReference>
<evidence type="ECO:0000313" key="2">
    <source>
        <dbReference type="EnsemblPlants" id="ORGLA05G0152500.1"/>
    </source>
</evidence>
<protein>
    <recommendedName>
        <fullName evidence="4">RNase H type-1 domain-containing protein</fullName>
    </recommendedName>
</protein>
<dbReference type="HOGENOM" id="CLU_1168452_0_0_1"/>
<keyword evidence="3" id="KW-1185">Reference proteome</keyword>
<proteinExistence type="predicted"/>
<sequence>FRRFLGRDNRGHLFLKCKGVKECWRSLNLEEVRLRLVQCQSGKETVKEILSMTAKDQLKAVVLLWKWWYARNKANVGDKKLTSLEVCDAVLYHIMDLEKLHQCRTPCMKVNGRWEQPPADIYKINSDASFDVSTKTGGWGFLARGSNGEFLEGGYGYILRASSPLYTDTPAHTHKYRDRDREREMGGAEGVESEREREREMGGARGVESEWDRERETGGVEGDGSEWDGRRLWIIKVG</sequence>
<reference evidence="2" key="1">
    <citation type="submission" date="2015-06" db="UniProtKB">
        <authorList>
            <consortium name="EnsemblPlants"/>
        </authorList>
    </citation>
    <scope>IDENTIFICATION</scope>
</reference>
<feature type="region of interest" description="Disordered" evidence="1">
    <location>
        <begin position="169"/>
        <end position="226"/>
    </location>
</feature>
<dbReference type="STRING" id="4538.I1PVX7"/>
<feature type="compositionally biased region" description="Basic and acidic residues" evidence="1">
    <location>
        <begin position="177"/>
        <end position="218"/>
    </location>
</feature>
<name>I1PVX7_ORYGL</name>
<reference evidence="2 3" key="2">
    <citation type="submission" date="2018-04" db="EMBL/GenBank/DDBJ databases">
        <title>OglaRS2 (Oryza glaberrima Reference Sequence Version 2).</title>
        <authorList>
            <person name="Zhang J."/>
            <person name="Kudrna D."/>
            <person name="Lee S."/>
            <person name="Talag J."/>
            <person name="Rajasekar S."/>
            <person name="Wing R.A."/>
        </authorList>
    </citation>
    <scope>NUCLEOTIDE SEQUENCE [LARGE SCALE GENOMIC DNA]</scope>
    <source>
        <strain evidence="2 3">cv. IRGC 96717</strain>
    </source>
</reference>
<evidence type="ECO:0000256" key="1">
    <source>
        <dbReference type="SAM" id="MobiDB-lite"/>
    </source>
</evidence>
<evidence type="ECO:0000313" key="3">
    <source>
        <dbReference type="Proteomes" id="UP000007306"/>
    </source>
</evidence>
<organism evidence="2 3">
    <name type="scientific">Oryza glaberrima</name>
    <name type="common">African rice</name>
    <dbReference type="NCBI Taxonomy" id="4538"/>
    <lineage>
        <taxon>Eukaryota</taxon>
        <taxon>Viridiplantae</taxon>
        <taxon>Streptophyta</taxon>
        <taxon>Embryophyta</taxon>
        <taxon>Tracheophyta</taxon>
        <taxon>Spermatophyta</taxon>
        <taxon>Magnoliopsida</taxon>
        <taxon>Liliopsida</taxon>
        <taxon>Poales</taxon>
        <taxon>Poaceae</taxon>
        <taxon>BOP clade</taxon>
        <taxon>Oryzoideae</taxon>
        <taxon>Oryzeae</taxon>
        <taxon>Oryzinae</taxon>
        <taxon>Oryza</taxon>
    </lineage>
</organism>
<evidence type="ECO:0008006" key="4">
    <source>
        <dbReference type="Google" id="ProtNLM"/>
    </source>
</evidence>
<accession>I1PVX7</accession>
<dbReference type="AlphaFoldDB" id="I1PVX7"/>
<dbReference type="Proteomes" id="UP000007306">
    <property type="component" value="Chromosome 5"/>
</dbReference>
<dbReference type="Gramene" id="ORGLA05G0152500.1">
    <property type="protein sequence ID" value="ORGLA05G0152500.1"/>
    <property type="gene ID" value="ORGLA05G0152500"/>
</dbReference>
<dbReference type="eggNOG" id="KOG1075">
    <property type="taxonomic scope" value="Eukaryota"/>
</dbReference>